<dbReference type="PANTHER" id="PTHR13343">
    <property type="entry name" value="CREG1 PROTEIN"/>
    <property type="match status" value="1"/>
</dbReference>
<feature type="chain" id="PRO_5003156989" evidence="6">
    <location>
        <begin position="19"/>
        <end position="411"/>
    </location>
</feature>
<dbReference type="FunFam" id="2.30.110.10:FF:000004">
    <property type="entry name" value="Cellular repressor of E1A-stimulated genes 1"/>
    <property type="match status" value="1"/>
</dbReference>
<evidence type="ECO:0000256" key="3">
    <source>
        <dbReference type="ARBA" id="ARBA00022525"/>
    </source>
</evidence>
<name>E2AK04_CAMFO</name>
<accession>E2AK04</accession>
<dbReference type="PANTHER" id="PTHR13343:SF17">
    <property type="entry name" value="CELLULAR REPRESSOR OF E1A-STIMULATED GENES, ISOFORM A"/>
    <property type="match status" value="1"/>
</dbReference>
<dbReference type="GO" id="GO:0005615">
    <property type="term" value="C:extracellular space"/>
    <property type="evidence" value="ECO:0007669"/>
    <property type="project" value="TreeGrafter"/>
</dbReference>
<dbReference type="InterPro" id="IPR012349">
    <property type="entry name" value="Split_barrel_FMN-bd"/>
</dbReference>
<dbReference type="AlphaFoldDB" id="E2AK04"/>
<proteinExistence type="inferred from homology"/>
<dbReference type="OrthoDB" id="46836at2759"/>
<protein>
    <submittedName>
        <fullName evidence="8">Protein CREG1</fullName>
    </submittedName>
</protein>
<evidence type="ECO:0000256" key="2">
    <source>
        <dbReference type="ARBA" id="ARBA00009230"/>
    </source>
</evidence>
<feature type="domain" description="CREG-like beta-barrel" evidence="7">
    <location>
        <begin position="82"/>
        <end position="246"/>
    </location>
</feature>
<dbReference type="EMBL" id="GL440135">
    <property type="protein sequence ID" value="EFN66214.1"/>
    <property type="molecule type" value="Genomic_DNA"/>
</dbReference>
<comment type="similarity">
    <text evidence="2">Belongs to the CREG family.</text>
</comment>
<evidence type="ECO:0000313" key="8">
    <source>
        <dbReference type="EMBL" id="EFN66214.1"/>
    </source>
</evidence>
<dbReference type="Proteomes" id="UP000000311">
    <property type="component" value="Unassembled WGS sequence"/>
</dbReference>
<sequence>MMLRIASVIAFCVLLSEARNFNDARVNYDKYWKEFQEFIKWKRTKELSEYNVEFLTRAIGFDDDKDVQRIDNRAIQDLPLINQPALVARYVVNQADWAAIATISTRKDVETFPVANLISIGDGPIGNGTGIPYMYLTPLDYTAQDLVKDHRATLLVSLAEGTYCKNKQWDAMDPRCARVMLSGKIVAVKNNTEEHKTAEQLFFDRHPKLENMPADHGFFFAKLEIYAIALLYNFGGPKYISVEDYFHPSVNHIADYAVVATISTRNDIDTYPVANIIAYSDGLIGTGTGIPYTYITSLGQIAQNIEKDNRATILMSLGDDSYCQNKQLDPIDPRCPSVMLTGKFATVEDTAEYKTEAQLFFKRHPKLKDLFEFETVKMVKFLPEDIDLVDNFDGPRNIPVDDYLRPPVNYK</sequence>
<keyword evidence="3" id="KW-0964">Secreted</keyword>
<dbReference type="SUPFAM" id="SSF50475">
    <property type="entry name" value="FMN-binding split barrel"/>
    <property type="match status" value="2"/>
</dbReference>
<dbReference type="GO" id="GO:0005737">
    <property type="term" value="C:cytoplasm"/>
    <property type="evidence" value="ECO:0007669"/>
    <property type="project" value="UniProtKB-ARBA"/>
</dbReference>
<keyword evidence="4 6" id="KW-0732">Signal</keyword>
<evidence type="ECO:0000256" key="5">
    <source>
        <dbReference type="ARBA" id="ARBA00023180"/>
    </source>
</evidence>
<dbReference type="InParanoid" id="E2AK04"/>
<evidence type="ECO:0000256" key="4">
    <source>
        <dbReference type="ARBA" id="ARBA00022729"/>
    </source>
</evidence>
<feature type="domain" description="CREG-like beta-barrel" evidence="7">
    <location>
        <begin position="252"/>
        <end position="404"/>
    </location>
</feature>
<dbReference type="GO" id="GO:0012505">
    <property type="term" value="C:endomembrane system"/>
    <property type="evidence" value="ECO:0007669"/>
    <property type="project" value="UniProtKB-ARBA"/>
</dbReference>
<dbReference type="Pfam" id="PF13883">
    <property type="entry name" value="CREG_beta-barrel"/>
    <property type="match status" value="2"/>
</dbReference>
<evidence type="ECO:0000256" key="1">
    <source>
        <dbReference type="ARBA" id="ARBA00004613"/>
    </source>
</evidence>
<feature type="signal peptide" evidence="6">
    <location>
        <begin position="1"/>
        <end position="18"/>
    </location>
</feature>
<keyword evidence="9" id="KW-1185">Reference proteome</keyword>
<gene>
    <name evidence="8" type="ORF">EAG_05019</name>
</gene>
<evidence type="ECO:0000259" key="7">
    <source>
        <dbReference type="Pfam" id="PF13883"/>
    </source>
</evidence>
<organism evidence="9">
    <name type="scientific">Camponotus floridanus</name>
    <name type="common">Florida carpenter ant</name>
    <dbReference type="NCBI Taxonomy" id="104421"/>
    <lineage>
        <taxon>Eukaryota</taxon>
        <taxon>Metazoa</taxon>
        <taxon>Ecdysozoa</taxon>
        <taxon>Arthropoda</taxon>
        <taxon>Hexapoda</taxon>
        <taxon>Insecta</taxon>
        <taxon>Pterygota</taxon>
        <taxon>Neoptera</taxon>
        <taxon>Endopterygota</taxon>
        <taxon>Hymenoptera</taxon>
        <taxon>Apocrita</taxon>
        <taxon>Aculeata</taxon>
        <taxon>Formicoidea</taxon>
        <taxon>Formicidae</taxon>
        <taxon>Formicinae</taxon>
        <taxon>Camponotus</taxon>
    </lineage>
</organism>
<evidence type="ECO:0000313" key="9">
    <source>
        <dbReference type="Proteomes" id="UP000000311"/>
    </source>
</evidence>
<dbReference type="FunCoup" id="E2AK04">
    <property type="interactions" value="11"/>
</dbReference>
<evidence type="ECO:0000256" key="6">
    <source>
        <dbReference type="SAM" id="SignalP"/>
    </source>
</evidence>
<dbReference type="InterPro" id="IPR055343">
    <property type="entry name" value="CREG_beta-barrel"/>
</dbReference>
<comment type="subcellular location">
    <subcellularLocation>
        <location evidence="1">Secreted</location>
    </subcellularLocation>
</comment>
<dbReference type="Gene3D" id="2.30.110.10">
    <property type="entry name" value="Electron Transport, Fmn-binding Protein, Chain A"/>
    <property type="match status" value="2"/>
</dbReference>
<keyword evidence="5" id="KW-0325">Glycoprotein</keyword>
<reference evidence="8 9" key="1">
    <citation type="journal article" date="2010" name="Science">
        <title>Genomic comparison of the ants Camponotus floridanus and Harpegnathos saltator.</title>
        <authorList>
            <person name="Bonasio R."/>
            <person name="Zhang G."/>
            <person name="Ye C."/>
            <person name="Mutti N.S."/>
            <person name="Fang X."/>
            <person name="Qin N."/>
            <person name="Donahue G."/>
            <person name="Yang P."/>
            <person name="Li Q."/>
            <person name="Li C."/>
            <person name="Zhang P."/>
            <person name="Huang Z."/>
            <person name="Berger S.L."/>
            <person name="Reinberg D."/>
            <person name="Wang J."/>
            <person name="Liebig J."/>
        </authorList>
    </citation>
    <scope>NUCLEOTIDE SEQUENCE [LARGE SCALE GENOMIC DNA]</scope>
    <source>
        <strain evidence="9">C129</strain>
    </source>
</reference>